<name>A0ABM8UD67_9GAMM</name>
<proteinExistence type="inferred from homology"/>
<dbReference type="InterPro" id="IPR035959">
    <property type="entry name" value="RutC-like_sf"/>
</dbReference>
<accession>A0ABM8UD67</accession>
<dbReference type="Proteomes" id="UP000680116">
    <property type="component" value="Chromosome"/>
</dbReference>
<keyword evidence="2" id="KW-0378">Hydrolase</keyword>
<dbReference type="EC" id="3.5.4.-" evidence="2"/>
<dbReference type="InterPro" id="IPR006175">
    <property type="entry name" value="YjgF/YER057c/UK114"/>
</dbReference>
<dbReference type="SUPFAM" id="SSF55298">
    <property type="entry name" value="YjgF-like"/>
    <property type="match status" value="1"/>
</dbReference>
<dbReference type="InterPro" id="IPR006056">
    <property type="entry name" value="RidA"/>
</dbReference>
<dbReference type="PANTHER" id="PTHR11803">
    <property type="entry name" value="2-IMINOBUTANOATE/2-IMINOPROPANOATE DEAMINASE RIDA"/>
    <property type="match status" value="1"/>
</dbReference>
<dbReference type="CDD" id="cd00448">
    <property type="entry name" value="YjgF_YER057c_UK114_family"/>
    <property type="match status" value="1"/>
</dbReference>
<dbReference type="EMBL" id="OU015430">
    <property type="protein sequence ID" value="CAG4969829.1"/>
    <property type="molecule type" value="Genomic_DNA"/>
</dbReference>
<dbReference type="NCBIfam" id="TIGR00004">
    <property type="entry name" value="Rid family detoxifying hydrolase"/>
    <property type="match status" value="1"/>
</dbReference>
<dbReference type="PANTHER" id="PTHR11803:SF39">
    <property type="entry name" value="2-IMINOBUTANOATE_2-IMINOPROPANOATE DEAMINASE"/>
    <property type="match status" value="1"/>
</dbReference>
<reference evidence="2 3" key="1">
    <citation type="submission" date="2021-04" db="EMBL/GenBank/DDBJ databases">
        <authorList>
            <person name="Rodrigo-Torres L."/>
            <person name="Arahal R. D."/>
            <person name="Lucena T."/>
        </authorList>
    </citation>
    <scope>NUCLEOTIDE SEQUENCE [LARGE SCALE GENOMIC DNA]</scope>
    <source>
        <strain evidence="2 3">CECT 30171</strain>
    </source>
</reference>
<evidence type="ECO:0000256" key="1">
    <source>
        <dbReference type="ARBA" id="ARBA00010552"/>
    </source>
</evidence>
<dbReference type="Gene3D" id="3.30.1330.40">
    <property type="entry name" value="RutC-like"/>
    <property type="match status" value="1"/>
</dbReference>
<dbReference type="Pfam" id="PF01042">
    <property type="entry name" value="Ribonuc_L-PSP"/>
    <property type="match status" value="1"/>
</dbReference>
<comment type="similarity">
    <text evidence="1">Belongs to the RutC family.</text>
</comment>
<protein>
    <submittedName>
        <fullName evidence="2">Reactive intermediate deaminase TdcF</fullName>
        <ecNumber evidence="2">3.5.4.-</ecNumber>
    </submittedName>
</protein>
<dbReference type="RefSeq" id="WP_215219581.1">
    <property type="nucleotide sequence ID" value="NZ_OU015430.1"/>
</dbReference>
<dbReference type="GO" id="GO:0016787">
    <property type="term" value="F:hydrolase activity"/>
    <property type="evidence" value="ECO:0007669"/>
    <property type="project" value="UniProtKB-KW"/>
</dbReference>
<evidence type="ECO:0000313" key="3">
    <source>
        <dbReference type="Proteomes" id="UP000680116"/>
    </source>
</evidence>
<evidence type="ECO:0000313" key="2">
    <source>
        <dbReference type="EMBL" id="CAG4969829.1"/>
    </source>
</evidence>
<sequence>MSRTPIQTDQAPAAIGPYSQAVRMGDTVFLSGQIPLDPATGEIVGGDIEAQARRAFDNLKAVCAAAGGSLDDEVARLGLYLTDLGDFAKVNAVMAEYFDAPYPARSTIQVSALPKGAAFEVDAILVLANASTAHRAG</sequence>
<gene>
    <name evidence="2" type="primary">tdcF</name>
    <name evidence="2" type="ORF">LYB30171_00596</name>
</gene>
<organism evidence="2 3">
    <name type="scientific">Novilysobacter luteus</name>
    <dbReference type="NCBI Taxonomy" id="2822368"/>
    <lineage>
        <taxon>Bacteria</taxon>
        <taxon>Pseudomonadati</taxon>
        <taxon>Pseudomonadota</taxon>
        <taxon>Gammaproteobacteria</taxon>
        <taxon>Lysobacterales</taxon>
        <taxon>Lysobacteraceae</taxon>
        <taxon>Novilysobacter</taxon>
    </lineage>
</organism>
<keyword evidence="3" id="KW-1185">Reference proteome</keyword>